<keyword evidence="2" id="KW-1185">Reference proteome</keyword>
<dbReference type="InterPro" id="IPR008921">
    <property type="entry name" value="DNA_pol3_clamp-load_cplx_C"/>
</dbReference>
<reference evidence="1 2" key="1">
    <citation type="submission" date="2024-09" db="EMBL/GenBank/DDBJ databases">
        <authorList>
            <person name="Sun Q."/>
            <person name="Mori K."/>
        </authorList>
    </citation>
    <scope>NUCLEOTIDE SEQUENCE [LARGE SCALE GENOMIC DNA]</scope>
    <source>
        <strain evidence="1 2">TISTR 1856</strain>
    </source>
</reference>
<dbReference type="EMBL" id="JBHMDM010000007">
    <property type="protein sequence ID" value="MFB9378175.1"/>
    <property type="molecule type" value="Genomic_DNA"/>
</dbReference>
<dbReference type="Proteomes" id="UP001589748">
    <property type="component" value="Unassembled WGS sequence"/>
</dbReference>
<sequence length="210" mass="23131">MPPIPTSAGLGAPPGPPPFATDPYARMLSPNGVPVDQLVSVLQKSIRRSEVDTAVLAAYEMHTTSPEVAAHLWRRLRLIAVEDVGQGAPLAPVLLRELQRDYEDSGGTDWMQVVHAVRHLATAPKDRTSSEQADYVRTAADAGVLHLQVPDHALCLHTRAGQLRGRDLLQWWRHGARVVPELDAADHRYRDALVDWCRRVLGRADADAQD</sequence>
<accession>A0ABV5LVU7</accession>
<name>A0ABV5LVU7_9ACTN</name>
<proteinExistence type="predicted"/>
<protein>
    <submittedName>
        <fullName evidence="1">AAA family ATPase</fullName>
    </submittedName>
</protein>
<evidence type="ECO:0000313" key="2">
    <source>
        <dbReference type="Proteomes" id="UP001589748"/>
    </source>
</evidence>
<comment type="caution">
    <text evidence="1">The sequence shown here is derived from an EMBL/GenBank/DDBJ whole genome shotgun (WGS) entry which is preliminary data.</text>
</comment>
<dbReference type="Gene3D" id="1.20.272.10">
    <property type="match status" value="1"/>
</dbReference>
<gene>
    <name evidence="1" type="ORF">ACFFVI_14485</name>
</gene>
<dbReference type="RefSeq" id="WP_380137315.1">
    <property type="nucleotide sequence ID" value="NZ_JBHLUI010000008.1"/>
</dbReference>
<organism evidence="1 2">
    <name type="scientific">Kineococcus gynurae</name>
    <dbReference type="NCBI Taxonomy" id="452979"/>
    <lineage>
        <taxon>Bacteria</taxon>
        <taxon>Bacillati</taxon>
        <taxon>Actinomycetota</taxon>
        <taxon>Actinomycetes</taxon>
        <taxon>Kineosporiales</taxon>
        <taxon>Kineosporiaceae</taxon>
        <taxon>Kineococcus</taxon>
    </lineage>
</organism>
<evidence type="ECO:0000313" key="1">
    <source>
        <dbReference type="EMBL" id="MFB9378175.1"/>
    </source>
</evidence>
<dbReference type="SUPFAM" id="SSF48019">
    <property type="entry name" value="post-AAA+ oligomerization domain-like"/>
    <property type="match status" value="1"/>
</dbReference>